<dbReference type="InterPro" id="IPR000845">
    <property type="entry name" value="Nucleoside_phosphorylase_d"/>
</dbReference>
<dbReference type="GO" id="GO:0009164">
    <property type="term" value="P:nucleoside catabolic process"/>
    <property type="evidence" value="ECO:0007669"/>
    <property type="project" value="UniProtKB-ARBA"/>
</dbReference>
<dbReference type="PANTHER" id="PTHR43691:SF13">
    <property type="entry name" value="URIDINE PHOSPHORYLASE"/>
    <property type="match status" value="1"/>
</dbReference>
<evidence type="ECO:0000256" key="2">
    <source>
        <dbReference type="ARBA" id="ARBA00004825"/>
    </source>
</evidence>
<gene>
    <name evidence="12" type="primary">udp</name>
    <name evidence="12" type="ORF">TBCH5v1_0298</name>
</gene>
<sequence>MYSPPRFMRRLLFAFYKAYDKVMEMKFVSADRPQTEEGYQYHIACKPGDVARYVLLPGDPERVPKISALWDEAKEIAFHREYRTHTGKYKGIPISVTSTGIGGPSTAIAIEELAAIGADTFIRVGSTGAIQPGIEIGDLIIAKAAVRLEGTSKQYVRIEYPASADYEVTLALIEAAETLGVRYHVGITASTDSFYVGQARPGLNGYFPSFAKHLIDDLRQAKVTNFEMEAATLFTLANIYGLRAGCVCAVFANRVTNEFGKAGEKEAALVASEAVKILAEWDEEKEKKGKKYWFPSLRKL</sequence>
<dbReference type="GO" id="GO:0005829">
    <property type="term" value="C:cytosol"/>
    <property type="evidence" value="ECO:0007669"/>
    <property type="project" value="TreeGrafter"/>
</dbReference>
<dbReference type="Proteomes" id="UP000066042">
    <property type="component" value="Chromosome"/>
</dbReference>
<dbReference type="Pfam" id="PF01048">
    <property type="entry name" value="PNP_UDP_1"/>
    <property type="match status" value="1"/>
</dbReference>
<dbReference type="STRING" id="55802.TBCH5v1_0298"/>
<evidence type="ECO:0000256" key="5">
    <source>
        <dbReference type="ARBA" id="ARBA00021980"/>
    </source>
</evidence>
<dbReference type="NCBIfam" id="TIGR01718">
    <property type="entry name" value="Uridine-psphlse"/>
    <property type="match status" value="1"/>
</dbReference>
<evidence type="ECO:0000259" key="11">
    <source>
        <dbReference type="Pfam" id="PF01048"/>
    </source>
</evidence>
<keyword evidence="7 10" id="KW-0328">Glycosyltransferase</keyword>
<comment type="subcellular location">
    <subcellularLocation>
        <location evidence="1">Cytoplasm</location>
    </subcellularLocation>
</comment>
<evidence type="ECO:0000256" key="9">
    <source>
        <dbReference type="ARBA" id="ARBA00048447"/>
    </source>
</evidence>
<evidence type="ECO:0000256" key="6">
    <source>
        <dbReference type="ARBA" id="ARBA00022490"/>
    </source>
</evidence>
<dbReference type="PANTHER" id="PTHR43691">
    <property type="entry name" value="URIDINE PHOSPHORYLASE"/>
    <property type="match status" value="1"/>
</dbReference>
<organism evidence="12 13">
    <name type="scientific">Thermococcus barophilus</name>
    <dbReference type="NCBI Taxonomy" id="55802"/>
    <lineage>
        <taxon>Archaea</taxon>
        <taxon>Methanobacteriati</taxon>
        <taxon>Methanobacteriota</taxon>
        <taxon>Thermococci</taxon>
        <taxon>Thermococcales</taxon>
        <taxon>Thermococcaceae</taxon>
        <taxon>Thermococcus</taxon>
    </lineage>
</organism>
<dbReference type="InterPro" id="IPR010058">
    <property type="entry name" value="Uridine_phosphorylase"/>
</dbReference>
<comment type="similarity">
    <text evidence="3 10">Belongs to the PNP/UDP phosphorylase family.</text>
</comment>
<reference evidence="12 13" key="1">
    <citation type="journal article" date="2016" name="Genome Announc.">
        <title>Complete genome sequence of the hyperthermophilic and piezophilic archaeon Thermococcus barophilus Ch5, capable of growth at the expense of hydrogenogenesis from carbon monoxide and formate.</title>
        <authorList>
            <person name="Oger P."/>
            <person name="Sokolova T.G."/>
            <person name="Kozhevnikova D.A."/>
            <person name="Taranov E.A."/>
            <person name="Vannier P."/>
            <person name="Lee H.S."/>
            <person name="Kwon K.K."/>
            <person name="Kang S.G."/>
            <person name="Lee J.H."/>
            <person name="Bonch-Osmolovskaya E.A."/>
            <person name="Lebedinsky A.V."/>
        </authorList>
    </citation>
    <scope>NUCLEOTIDE SEQUENCE [LARGE SCALE GENOMIC DNA]</scope>
    <source>
        <strain evidence="13">Ch5</strain>
    </source>
</reference>
<dbReference type="PATRIC" id="fig|55802.8.peg.294"/>
<keyword evidence="6" id="KW-0963">Cytoplasm</keyword>
<evidence type="ECO:0000256" key="10">
    <source>
        <dbReference type="RuleBase" id="RU361131"/>
    </source>
</evidence>
<dbReference type="GO" id="GO:0009166">
    <property type="term" value="P:nucleotide catabolic process"/>
    <property type="evidence" value="ECO:0007669"/>
    <property type="project" value="InterPro"/>
</dbReference>
<name>A0A0S1X911_THEBA</name>
<dbReference type="Gene3D" id="3.40.50.1580">
    <property type="entry name" value="Nucleoside phosphorylase domain"/>
    <property type="match status" value="1"/>
</dbReference>
<dbReference type="EC" id="2.4.2.3" evidence="4 10"/>
<comment type="catalytic activity">
    <reaction evidence="9 10">
        <text>uridine + phosphate = alpha-D-ribose 1-phosphate + uracil</text>
        <dbReference type="Rhea" id="RHEA:24388"/>
        <dbReference type="ChEBI" id="CHEBI:16704"/>
        <dbReference type="ChEBI" id="CHEBI:17568"/>
        <dbReference type="ChEBI" id="CHEBI:43474"/>
        <dbReference type="ChEBI" id="CHEBI:57720"/>
        <dbReference type="EC" id="2.4.2.3"/>
    </reaction>
</comment>
<feature type="domain" description="Nucleoside phosphorylase" evidence="11">
    <location>
        <begin position="52"/>
        <end position="270"/>
    </location>
</feature>
<evidence type="ECO:0000256" key="8">
    <source>
        <dbReference type="ARBA" id="ARBA00022679"/>
    </source>
</evidence>
<dbReference type="AlphaFoldDB" id="A0A0S1X911"/>
<comment type="pathway">
    <text evidence="2 10">Pyrimidine metabolism; UMP biosynthesis via salvage pathway; uracil from uridine (phosphorylase route): step 1/1.</text>
</comment>
<accession>A0A0S1X911</accession>
<evidence type="ECO:0000256" key="7">
    <source>
        <dbReference type="ARBA" id="ARBA00022676"/>
    </source>
</evidence>
<evidence type="ECO:0000256" key="1">
    <source>
        <dbReference type="ARBA" id="ARBA00004496"/>
    </source>
</evidence>
<evidence type="ECO:0000313" key="13">
    <source>
        <dbReference type="Proteomes" id="UP000066042"/>
    </source>
</evidence>
<keyword evidence="8 10" id="KW-0808">Transferase</keyword>
<dbReference type="InterPro" id="IPR018016">
    <property type="entry name" value="Nucleoside_phosphorylase_CS"/>
</dbReference>
<evidence type="ECO:0000256" key="4">
    <source>
        <dbReference type="ARBA" id="ARBA00011888"/>
    </source>
</evidence>
<protein>
    <recommendedName>
        <fullName evidence="5 10">Uridine phosphorylase</fullName>
        <ecNumber evidence="4 10">2.4.2.3</ecNumber>
    </recommendedName>
</protein>
<dbReference type="GO" id="GO:0044206">
    <property type="term" value="P:UMP salvage"/>
    <property type="evidence" value="ECO:0007669"/>
    <property type="project" value="UniProtKB-UniPathway"/>
</dbReference>
<dbReference type="PROSITE" id="PS01232">
    <property type="entry name" value="PNP_UDP_1"/>
    <property type="match status" value="1"/>
</dbReference>
<dbReference type="InterPro" id="IPR035994">
    <property type="entry name" value="Nucleoside_phosphorylase_sf"/>
</dbReference>
<dbReference type="GO" id="GO:0004850">
    <property type="term" value="F:uridine phosphorylase activity"/>
    <property type="evidence" value="ECO:0007669"/>
    <property type="project" value="UniProtKB-EC"/>
</dbReference>
<dbReference type="EMBL" id="CP013050">
    <property type="protein sequence ID" value="ALM74274.1"/>
    <property type="molecule type" value="Genomic_DNA"/>
</dbReference>
<dbReference type="SUPFAM" id="SSF53167">
    <property type="entry name" value="Purine and uridine phosphorylases"/>
    <property type="match status" value="1"/>
</dbReference>
<dbReference type="CDD" id="cd17767">
    <property type="entry name" value="UP_EcUdp-like"/>
    <property type="match status" value="1"/>
</dbReference>
<evidence type="ECO:0000256" key="3">
    <source>
        <dbReference type="ARBA" id="ARBA00010456"/>
    </source>
</evidence>
<evidence type="ECO:0000313" key="12">
    <source>
        <dbReference type="EMBL" id="ALM74274.1"/>
    </source>
</evidence>
<proteinExistence type="inferred from homology"/>
<dbReference type="UniPathway" id="UPA00574">
    <property type="reaction ID" value="UER00633"/>
</dbReference>